<sequence>MKNIITLLVLFISISLSAQLKVGSIDLNFGETIPSTDGDVIQIAGEKDNTIYALARKKKNFFLQTFDSSSKEFKSSYLLKFDKINGSKLIVEDLAVVGEKVFLMLSYFDKKAKTNNFIAKEIQGEKIIKSTKILSVPVESKKEQGSFVFTTSYDEFNYLVAHVGINTRKEQLKYTVKLVDDQLTEVLKDSYEIVFEEKKEQLFDFSDVQVNEYGDVLIATTESYRDKKKKTSVNNITIHSYLVNSNYEKKVTKVSLSGKRALNCSLIETKDNTLHAIGFYSDLKKSGKSEATVEGIYDVTFNYTTGELTKKTFNDFSLDVKTQLIGERRAKKGKDLSTFLP</sequence>
<proteinExistence type="predicted"/>
<dbReference type="EMBL" id="CP134537">
    <property type="protein sequence ID" value="WNH08582.1"/>
    <property type="molecule type" value="Genomic_DNA"/>
</dbReference>
<protein>
    <submittedName>
        <fullName evidence="1">Uncharacterized protein</fullName>
    </submittedName>
</protein>
<gene>
    <name evidence="1" type="ORF">RHP51_15960</name>
</gene>
<dbReference type="Proteomes" id="UP001302806">
    <property type="component" value="Chromosome"/>
</dbReference>
<organism evidence="1 2">
    <name type="scientific">Thalassobellus suaedae</name>
    <dbReference type="NCBI Taxonomy" id="3074124"/>
    <lineage>
        <taxon>Bacteria</taxon>
        <taxon>Pseudomonadati</taxon>
        <taxon>Bacteroidota</taxon>
        <taxon>Flavobacteriia</taxon>
        <taxon>Flavobacteriales</taxon>
        <taxon>Flavobacteriaceae</taxon>
        <taxon>Thalassobellus</taxon>
    </lineage>
</organism>
<dbReference type="RefSeq" id="WP_415865217.1">
    <property type="nucleotide sequence ID" value="NZ_CP134537.1"/>
</dbReference>
<reference evidence="1 2" key="1">
    <citation type="submission" date="2023-09" db="EMBL/GenBank/DDBJ databases">
        <title>Thalassobella suaedae gen. nov., sp. nov., a marine bacterium of the family Flavobacteriaceae isolated from a halophyte Suaeda japonica.</title>
        <authorList>
            <person name="Lee S.Y."/>
            <person name="Hwang C.Y."/>
        </authorList>
    </citation>
    <scope>NUCLEOTIDE SEQUENCE [LARGE SCALE GENOMIC DNA]</scope>
    <source>
        <strain evidence="1 2">HL-DH14</strain>
    </source>
</reference>
<accession>A0ABY9XRQ8</accession>
<evidence type="ECO:0000313" key="1">
    <source>
        <dbReference type="EMBL" id="WNH08582.1"/>
    </source>
</evidence>
<name>A0ABY9XRQ8_9FLAO</name>
<evidence type="ECO:0000313" key="2">
    <source>
        <dbReference type="Proteomes" id="UP001302806"/>
    </source>
</evidence>